<feature type="domain" description="EngA-type G" evidence="11">
    <location>
        <begin position="3"/>
        <end position="167"/>
    </location>
</feature>
<keyword evidence="4 10" id="KW-0677">Repeat</keyword>
<dbReference type="Proteomes" id="UP001597314">
    <property type="component" value="Unassembled WGS sequence"/>
</dbReference>
<dbReference type="HAMAP" id="MF_00195">
    <property type="entry name" value="GTPase_Der"/>
    <property type="match status" value="1"/>
</dbReference>
<evidence type="ECO:0000256" key="10">
    <source>
        <dbReference type="RuleBase" id="RU004481"/>
    </source>
</evidence>
<evidence type="ECO:0000256" key="4">
    <source>
        <dbReference type="ARBA" id="ARBA00022737"/>
    </source>
</evidence>
<dbReference type="InterPro" id="IPR032859">
    <property type="entry name" value="KH_dom-like"/>
</dbReference>
<evidence type="ECO:0000256" key="3">
    <source>
        <dbReference type="ARBA" id="ARBA00022517"/>
    </source>
</evidence>
<sequence length="480" mass="51543">MSFTIAIVGRPNVGKSTLFNRLVGKRVALVDDQPGVTRDRREGTGRLGDLDFTVIDTAGLEEAPDESLAGRMRAQTETAMADADAILFLIDARVGLTPADRAFAAAVRKTGRPVVLVANKSEGRASEAGVYEAFGLGLGEPVGVSAEHGLGLSDLYDALREALPDLTEEAAAATRAEVRAEREAKAAARDGFSTDAAGADPAAAAAPRPVRIAVVGRPNAGKSTLINRLLGADRLLTGPEAGITRDSIAVDLDWHGRAFKVHDTAGMRRKSKIDDKLEKMSVSDALDAIRFAEVVVLLIDATAPFEEQDLRIADLVEREGRALVIGLSKWDLAEGETGALTRLRQEAEHRLPQLAGMPVVAVSGLTGAGLDRLMQAVLDIHAIWNRRVPTNALNRWLDSAVDGHPPPAVSGRRLKLNYITQPKARPPSFVLFCSRADAVPESYKRYLINGLRESFDLPGTPIRLTLREKANPYATRAKGR</sequence>
<evidence type="ECO:0000256" key="1">
    <source>
        <dbReference type="ARBA" id="ARBA00008279"/>
    </source>
</evidence>
<comment type="function">
    <text evidence="8 10">GTPase that plays an essential role in the late steps of ribosome biogenesis.</text>
</comment>
<keyword evidence="12" id="KW-0378">Hydrolase</keyword>
<dbReference type="PROSITE" id="PS51712">
    <property type="entry name" value="G_ENGA"/>
    <property type="match status" value="2"/>
</dbReference>
<feature type="binding site" evidence="8">
    <location>
        <begin position="216"/>
        <end position="223"/>
    </location>
    <ligand>
        <name>GTP</name>
        <dbReference type="ChEBI" id="CHEBI:37565"/>
        <label>2</label>
    </ligand>
</feature>
<evidence type="ECO:0000256" key="8">
    <source>
        <dbReference type="HAMAP-Rule" id="MF_00195"/>
    </source>
</evidence>
<protein>
    <recommendedName>
        <fullName evidence="2 8">GTPase Der</fullName>
    </recommendedName>
    <alternativeName>
        <fullName evidence="7 8">GTP-binding protein EngA</fullName>
    </alternativeName>
</protein>
<reference evidence="13" key="1">
    <citation type="journal article" date="2019" name="Int. J. Syst. Evol. Microbiol.">
        <title>The Global Catalogue of Microorganisms (GCM) 10K type strain sequencing project: providing services to taxonomists for standard genome sequencing and annotation.</title>
        <authorList>
            <consortium name="The Broad Institute Genomics Platform"/>
            <consortium name="The Broad Institute Genome Sequencing Center for Infectious Disease"/>
            <person name="Wu L."/>
            <person name="Ma J."/>
        </authorList>
    </citation>
    <scope>NUCLEOTIDE SEQUENCE [LARGE SCALE GENOMIC DNA]</scope>
    <source>
        <strain evidence="13">CGMCC 1.6774</strain>
    </source>
</reference>
<dbReference type="GO" id="GO:0016787">
    <property type="term" value="F:hydrolase activity"/>
    <property type="evidence" value="ECO:0007669"/>
    <property type="project" value="UniProtKB-KW"/>
</dbReference>
<evidence type="ECO:0000259" key="11">
    <source>
        <dbReference type="PROSITE" id="PS51712"/>
    </source>
</evidence>
<dbReference type="InterPro" id="IPR003593">
    <property type="entry name" value="AAA+_ATPase"/>
</dbReference>
<proteinExistence type="inferred from homology"/>
<evidence type="ECO:0000256" key="6">
    <source>
        <dbReference type="ARBA" id="ARBA00023134"/>
    </source>
</evidence>
<evidence type="ECO:0000313" key="12">
    <source>
        <dbReference type="EMBL" id="MFD2181106.1"/>
    </source>
</evidence>
<name>A0ABW5AFX9_9BRAD</name>
<evidence type="ECO:0000256" key="2">
    <source>
        <dbReference type="ARBA" id="ARBA00020953"/>
    </source>
</evidence>
<keyword evidence="5 8" id="KW-0547">Nucleotide-binding</keyword>
<keyword evidence="3 8" id="KW-0690">Ribosome biogenesis</keyword>
<comment type="similarity">
    <text evidence="1 8 9 10">Belongs to the TRAFAC class TrmE-Era-EngA-EngB-Septin-like GTPase superfamily. EngA (Der) GTPase family.</text>
</comment>
<dbReference type="InterPro" id="IPR031166">
    <property type="entry name" value="G_ENGA"/>
</dbReference>
<feature type="domain" description="EngA-type G" evidence="11">
    <location>
        <begin position="210"/>
        <end position="385"/>
    </location>
</feature>
<comment type="subunit">
    <text evidence="8">Associates with the 50S ribosomal subunit.</text>
</comment>
<dbReference type="Pfam" id="PF14714">
    <property type="entry name" value="KH_dom-like"/>
    <property type="match status" value="1"/>
</dbReference>
<gene>
    <name evidence="8 12" type="primary">der</name>
    <name evidence="12" type="ORF">ACFSOX_02985</name>
</gene>
<keyword evidence="6 8" id="KW-0342">GTP-binding</keyword>
<feature type="binding site" evidence="8">
    <location>
        <begin position="9"/>
        <end position="16"/>
    </location>
    <ligand>
        <name>GTP</name>
        <dbReference type="ChEBI" id="CHEBI:37565"/>
        <label>1</label>
    </ligand>
</feature>
<dbReference type="PANTHER" id="PTHR43834">
    <property type="entry name" value="GTPASE DER"/>
    <property type="match status" value="1"/>
</dbReference>
<dbReference type="InterPro" id="IPR005225">
    <property type="entry name" value="Small_GTP-bd"/>
</dbReference>
<dbReference type="NCBIfam" id="TIGR00231">
    <property type="entry name" value="small_GTP"/>
    <property type="match status" value="2"/>
</dbReference>
<evidence type="ECO:0000313" key="13">
    <source>
        <dbReference type="Proteomes" id="UP001597314"/>
    </source>
</evidence>
<dbReference type="InterPro" id="IPR006073">
    <property type="entry name" value="GTP-bd"/>
</dbReference>
<comment type="caution">
    <text evidence="12">The sequence shown here is derived from an EMBL/GenBank/DDBJ whole genome shotgun (WGS) entry which is preliminary data.</text>
</comment>
<dbReference type="CDD" id="cd01894">
    <property type="entry name" value="EngA1"/>
    <property type="match status" value="1"/>
</dbReference>
<dbReference type="SUPFAM" id="SSF52540">
    <property type="entry name" value="P-loop containing nucleoside triphosphate hydrolases"/>
    <property type="match status" value="2"/>
</dbReference>
<dbReference type="SMART" id="SM00382">
    <property type="entry name" value="AAA"/>
    <property type="match status" value="2"/>
</dbReference>
<dbReference type="CDD" id="cd01895">
    <property type="entry name" value="EngA2"/>
    <property type="match status" value="1"/>
</dbReference>
<evidence type="ECO:0000256" key="5">
    <source>
        <dbReference type="ARBA" id="ARBA00022741"/>
    </source>
</evidence>
<dbReference type="NCBIfam" id="TIGR03594">
    <property type="entry name" value="GTPase_EngA"/>
    <property type="match status" value="1"/>
</dbReference>
<dbReference type="Gene3D" id="3.30.300.20">
    <property type="match status" value="1"/>
</dbReference>
<dbReference type="PRINTS" id="PR00326">
    <property type="entry name" value="GTP1OBG"/>
</dbReference>
<dbReference type="Pfam" id="PF01926">
    <property type="entry name" value="MMR_HSR1"/>
    <property type="match status" value="2"/>
</dbReference>
<dbReference type="InterPro" id="IPR015946">
    <property type="entry name" value="KH_dom-like_a/b"/>
</dbReference>
<dbReference type="PIRSF" id="PIRSF006485">
    <property type="entry name" value="GTP-binding_EngA"/>
    <property type="match status" value="1"/>
</dbReference>
<dbReference type="Gene3D" id="3.40.50.300">
    <property type="entry name" value="P-loop containing nucleotide triphosphate hydrolases"/>
    <property type="match status" value="2"/>
</dbReference>
<feature type="binding site" evidence="8">
    <location>
        <begin position="56"/>
        <end position="60"/>
    </location>
    <ligand>
        <name>GTP</name>
        <dbReference type="ChEBI" id="CHEBI:37565"/>
        <label>1</label>
    </ligand>
</feature>
<dbReference type="EMBL" id="JBHUIW010000002">
    <property type="protein sequence ID" value="MFD2181106.1"/>
    <property type="molecule type" value="Genomic_DNA"/>
</dbReference>
<dbReference type="InterPro" id="IPR016484">
    <property type="entry name" value="GTPase_Der"/>
</dbReference>
<feature type="binding site" evidence="8">
    <location>
        <begin position="328"/>
        <end position="331"/>
    </location>
    <ligand>
        <name>GTP</name>
        <dbReference type="ChEBI" id="CHEBI:37565"/>
        <label>2</label>
    </ligand>
</feature>
<feature type="binding site" evidence="8">
    <location>
        <begin position="263"/>
        <end position="267"/>
    </location>
    <ligand>
        <name>GTP</name>
        <dbReference type="ChEBI" id="CHEBI:37565"/>
        <label>2</label>
    </ligand>
</feature>
<evidence type="ECO:0000256" key="9">
    <source>
        <dbReference type="PROSITE-ProRule" id="PRU01049"/>
    </source>
</evidence>
<dbReference type="RefSeq" id="WP_378476300.1">
    <property type="nucleotide sequence ID" value="NZ_JBHUIW010000002.1"/>
</dbReference>
<accession>A0ABW5AFX9</accession>
<evidence type="ECO:0000256" key="7">
    <source>
        <dbReference type="ARBA" id="ARBA00032345"/>
    </source>
</evidence>
<keyword evidence="13" id="KW-1185">Reference proteome</keyword>
<dbReference type="PANTHER" id="PTHR43834:SF6">
    <property type="entry name" value="GTPASE DER"/>
    <property type="match status" value="1"/>
</dbReference>
<feature type="binding site" evidence="8">
    <location>
        <begin position="119"/>
        <end position="122"/>
    </location>
    <ligand>
        <name>GTP</name>
        <dbReference type="ChEBI" id="CHEBI:37565"/>
        <label>1</label>
    </ligand>
</feature>
<dbReference type="InterPro" id="IPR027417">
    <property type="entry name" value="P-loop_NTPase"/>
</dbReference>
<organism evidence="12 13">
    <name type="scientific">Rhodoplanes azumiensis</name>
    <dbReference type="NCBI Taxonomy" id="1897628"/>
    <lineage>
        <taxon>Bacteria</taxon>
        <taxon>Pseudomonadati</taxon>
        <taxon>Pseudomonadota</taxon>
        <taxon>Alphaproteobacteria</taxon>
        <taxon>Hyphomicrobiales</taxon>
        <taxon>Nitrobacteraceae</taxon>
        <taxon>Rhodoplanes</taxon>
    </lineage>
</organism>